<feature type="binding site" evidence="4">
    <location>
        <begin position="127"/>
        <end position="128"/>
    </location>
    <ligand>
        <name>S-adenosyl-L-methionine</name>
        <dbReference type="ChEBI" id="CHEBI:59789"/>
    </ligand>
</feature>
<evidence type="ECO:0000256" key="5">
    <source>
        <dbReference type="SAM" id="MobiDB-lite"/>
    </source>
</evidence>
<feature type="compositionally biased region" description="Low complexity" evidence="5">
    <location>
        <begin position="1"/>
        <end position="10"/>
    </location>
</feature>
<evidence type="ECO:0000313" key="6">
    <source>
        <dbReference type="EMBL" id="TCJ20605.1"/>
    </source>
</evidence>
<evidence type="ECO:0000256" key="4">
    <source>
        <dbReference type="HAMAP-Rule" id="MF_01813"/>
    </source>
</evidence>
<keyword evidence="3 4" id="KW-0949">S-adenosyl-L-methionine</keyword>
<dbReference type="GO" id="GO:0009234">
    <property type="term" value="P:menaquinone biosynthetic process"/>
    <property type="evidence" value="ECO:0007669"/>
    <property type="project" value="UniProtKB-UniRule"/>
</dbReference>
<dbReference type="EC" id="2.1.1.163" evidence="4"/>
<comment type="caution">
    <text evidence="4">Lacks conserved residue(s) required for the propagation of feature annotation.</text>
</comment>
<feature type="binding site" evidence="4">
    <location>
        <position position="83"/>
    </location>
    <ligand>
        <name>S-adenosyl-L-methionine</name>
        <dbReference type="ChEBI" id="CHEBI:59789"/>
    </ligand>
</feature>
<name>A0A4R1BTJ7_9ACTN</name>
<dbReference type="Gene3D" id="3.40.50.150">
    <property type="entry name" value="Vaccinia Virus protein VP39"/>
    <property type="match status" value="1"/>
</dbReference>
<evidence type="ECO:0000256" key="3">
    <source>
        <dbReference type="ARBA" id="ARBA00022691"/>
    </source>
</evidence>
<dbReference type="HAMAP" id="MF_01813">
    <property type="entry name" value="MenG_UbiE_methyltr"/>
    <property type="match status" value="1"/>
</dbReference>
<evidence type="ECO:0000313" key="7">
    <source>
        <dbReference type="Proteomes" id="UP000295244"/>
    </source>
</evidence>
<keyword evidence="7" id="KW-1185">Reference proteome</keyword>
<dbReference type="AlphaFoldDB" id="A0A4R1BTJ7"/>
<dbReference type="OrthoDB" id="9805171at2"/>
<dbReference type="PANTHER" id="PTHR43591">
    <property type="entry name" value="METHYLTRANSFERASE"/>
    <property type="match status" value="1"/>
</dbReference>
<gene>
    <name evidence="4" type="primary">menG</name>
    <name evidence="6" type="ORF">E0L93_00910</name>
</gene>
<accession>A0A4R1BTJ7</accession>
<dbReference type="EMBL" id="SKBU01000002">
    <property type="protein sequence ID" value="TCJ20605.1"/>
    <property type="molecule type" value="Genomic_DNA"/>
</dbReference>
<dbReference type="PANTHER" id="PTHR43591:SF24">
    <property type="entry name" value="2-METHOXY-6-POLYPRENYL-1,4-BENZOQUINOL METHYLASE, MITOCHONDRIAL"/>
    <property type="match status" value="1"/>
</dbReference>
<keyword evidence="2 4" id="KW-0808">Transferase</keyword>
<dbReference type="Pfam" id="PF01209">
    <property type="entry name" value="Ubie_methyltran"/>
    <property type="match status" value="1"/>
</dbReference>
<dbReference type="GO" id="GO:0043770">
    <property type="term" value="F:demethylmenaquinone methyltransferase activity"/>
    <property type="evidence" value="ECO:0007669"/>
    <property type="project" value="UniProtKB-UniRule"/>
</dbReference>
<dbReference type="InterPro" id="IPR029063">
    <property type="entry name" value="SAM-dependent_MTases_sf"/>
</dbReference>
<proteinExistence type="inferred from homology"/>
<keyword evidence="4" id="KW-0474">Menaquinone biosynthesis</keyword>
<dbReference type="NCBIfam" id="TIGR01934">
    <property type="entry name" value="MenG_MenH_UbiE"/>
    <property type="match status" value="1"/>
</dbReference>
<feature type="region of interest" description="Disordered" evidence="5">
    <location>
        <begin position="1"/>
        <end position="27"/>
    </location>
</feature>
<dbReference type="InterPro" id="IPR004033">
    <property type="entry name" value="UbiE/COQ5_MeTrFase"/>
</dbReference>
<comment type="similarity">
    <text evidence="4">Belongs to the class I-like SAM-binding methyltransferase superfamily. MenG/UbiE family.</text>
</comment>
<dbReference type="PROSITE" id="PS51608">
    <property type="entry name" value="SAM_MT_UBIE"/>
    <property type="match status" value="1"/>
</dbReference>
<comment type="catalytic activity">
    <reaction evidence="4">
        <text>a 2-demethylmenaquinol + S-adenosyl-L-methionine = a menaquinol + S-adenosyl-L-homocysteine + H(+)</text>
        <dbReference type="Rhea" id="RHEA:42640"/>
        <dbReference type="Rhea" id="RHEA-COMP:9539"/>
        <dbReference type="Rhea" id="RHEA-COMP:9563"/>
        <dbReference type="ChEBI" id="CHEBI:15378"/>
        <dbReference type="ChEBI" id="CHEBI:18151"/>
        <dbReference type="ChEBI" id="CHEBI:55437"/>
        <dbReference type="ChEBI" id="CHEBI:57856"/>
        <dbReference type="ChEBI" id="CHEBI:59789"/>
        <dbReference type="EC" id="2.1.1.163"/>
    </reaction>
</comment>
<dbReference type="UniPathway" id="UPA00079">
    <property type="reaction ID" value="UER00169"/>
</dbReference>
<sequence length="257" mass="28084">MQWVSSTTSRRGGGISAVRGDSGLPGGRERARMVREMFDRISGRYELLNAVMTAGLYRLWNRRAVDLTWLGPGGRVIDLACGTGSLTRELARRVGPGGYVLGVDFSENMLAAARERPVGQIEYRLGDATRLEGVPSGGFDAATIAYGARNIPDLEALFAEMARVVRNGGRVVCLEIAEPEDPLFARFYGIWFDKIVPRLGAVISGDARAYSYLPESVKEFVSPEGLAAIMRRNGLQSVRWERLAGGIITLHHATKRA</sequence>
<dbReference type="CDD" id="cd02440">
    <property type="entry name" value="AdoMet_MTases"/>
    <property type="match status" value="1"/>
</dbReference>
<keyword evidence="1 4" id="KW-0489">Methyltransferase</keyword>
<comment type="function">
    <text evidence="4">Methyltransferase required for the conversion of demethylmenaquinol (DMKH2) to menaquinol (MKH2).</text>
</comment>
<comment type="pathway">
    <text evidence="4">Quinol/quinone metabolism; menaquinone biosynthesis; menaquinol from 1,4-dihydroxy-2-naphthoate: step 2/2.</text>
</comment>
<feature type="binding site" evidence="4">
    <location>
        <position position="104"/>
    </location>
    <ligand>
        <name>S-adenosyl-L-methionine</name>
        <dbReference type="ChEBI" id="CHEBI:59789"/>
    </ligand>
</feature>
<dbReference type="SUPFAM" id="SSF53335">
    <property type="entry name" value="S-adenosyl-L-methionine-dependent methyltransferases"/>
    <property type="match status" value="1"/>
</dbReference>
<protein>
    <recommendedName>
        <fullName evidence="4">Demethylmenaquinone methyltransferase</fullName>
        <ecNumber evidence="4">2.1.1.163</ecNumber>
    </recommendedName>
</protein>
<dbReference type="GO" id="GO:0032259">
    <property type="term" value="P:methylation"/>
    <property type="evidence" value="ECO:0007669"/>
    <property type="project" value="UniProtKB-KW"/>
</dbReference>
<organism evidence="6 7">
    <name type="scientific">Rubrobacter taiwanensis</name>
    <dbReference type="NCBI Taxonomy" id="185139"/>
    <lineage>
        <taxon>Bacteria</taxon>
        <taxon>Bacillati</taxon>
        <taxon>Actinomycetota</taxon>
        <taxon>Rubrobacteria</taxon>
        <taxon>Rubrobacterales</taxon>
        <taxon>Rubrobacteraceae</taxon>
        <taxon>Rubrobacter</taxon>
    </lineage>
</organism>
<comment type="caution">
    <text evidence="6">The sequence shown here is derived from an EMBL/GenBank/DDBJ whole genome shotgun (WGS) entry which is preliminary data.</text>
</comment>
<evidence type="ECO:0000256" key="2">
    <source>
        <dbReference type="ARBA" id="ARBA00022679"/>
    </source>
</evidence>
<reference evidence="6 7" key="1">
    <citation type="submission" date="2019-03" db="EMBL/GenBank/DDBJ databases">
        <title>Whole genome sequence of a novel Rubrobacter taiwanensis strain, isolated from Yellowstone National Park.</title>
        <authorList>
            <person name="Freed S."/>
            <person name="Ramaley R.F."/>
            <person name="Kyndt J.A."/>
        </authorList>
    </citation>
    <scope>NUCLEOTIDE SEQUENCE [LARGE SCALE GENOMIC DNA]</scope>
    <source>
        <strain evidence="6 7">Yellowstone</strain>
    </source>
</reference>
<dbReference type="Proteomes" id="UP000295244">
    <property type="component" value="Unassembled WGS sequence"/>
</dbReference>
<evidence type="ECO:0000256" key="1">
    <source>
        <dbReference type="ARBA" id="ARBA00022603"/>
    </source>
</evidence>